<feature type="transmembrane region" description="Helical" evidence="1">
    <location>
        <begin position="131"/>
        <end position="155"/>
    </location>
</feature>
<feature type="transmembrane region" description="Helical" evidence="1">
    <location>
        <begin position="175"/>
        <end position="193"/>
    </location>
</feature>
<feature type="non-terminal residue" evidence="2">
    <location>
        <position position="243"/>
    </location>
</feature>
<proteinExistence type="predicted"/>
<organism evidence="2 3">
    <name type="scientific">Candidatus Eisenbergiella intestinigallinarum</name>
    <dbReference type="NCBI Taxonomy" id="2838549"/>
    <lineage>
        <taxon>Bacteria</taxon>
        <taxon>Bacillati</taxon>
        <taxon>Bacillota</taxon>
        <taxon>Clostridia</taxon>
        <taxon>Lachnospirales</taxon>
        <taxon>Lachnospiraceae</taxon>
        <taxon>Eisenbergiella</taxon>
    </lineage>
</organism>
<feature type="transmembrane region" description="Helical" evidence="1">
    <location>
        <begin position="84"/>
        <end position="110"/>
    </location>
</feature>
<reference evidence="2" key="2">
    <citation type="submission" date="2021-04" db="EMBL/GenBank/DDBJ databases">
        <authorList>
            <person name="Gilroy R."/>
        </authorList>
    </citation>
    <scope>NUCLEOTIDE SEQUENCE</scope>
    <source>
        <strain evidence="2">ChiBcec1-1630</strain>
    </source>
</reference>
<dbReference type="Proteomes" id="UP000823922">
    <property type="component" value="Unassembled WGS sequence"/>
</dbReference>
<dbReference type="AlphaFoldDB" id="A0A9D2TS71"/>
<dbReference type="EMBL" id="DWVS01000103">
    <property type="protein sequence ID" value="HJC87210.1"/>
    <property type="molecule type" value="Genomic_DNA"/>
</dbReference>
<evidence type="ECO:0000256" key="1">
    <source>
        <dbReference type="SAM" id="Phobius"/>
    </source>
</evidence>
<gene>
    <name evidence="2" type="ORF">H9926_04250</name>
</gene>
<accession>A0A9D2TS71</accession>
<evidence type="ECO:0000313" key="2">
    <source>
        <dbReference type="EMBL" id="HJC87210.1"/>
    </source>
</evidence>
<sequence length="243" mass="25642">MKRNENSGGQASMGLSAQTILLIRLKLRNCLGLNEVIHGKDGRKSLRLTGMLLAYLLLGGMMIFYLTAAAFLLCLTGAGESVPAFAALVSGGVIFIFSFLKAGPLLFDAADLERLLPLPLQPVSIIVSRFFILYAEELFFSAAIILPTSLVYLVMERPGAGFLLTTLLALPFQPLLPLTVAAVLGTLVLAAGAGMKRRGAVPVILTMGLSMLVVAGSFAFSFTFSLEDSDVGELGGLLESAVA</sequence>
<comment type="caution">
    <text evidence="2">The sequence shown here is derived from an EMBL/GenBank/DDBJ whole genome shotgun (WGS) entry which is preliminary data.</text>
</comment>
<reference evidence="2" key="1">
    <citation type="journal article" date="2021" name="PeerJ">
        <title>Extensive microbial diversity within the chicken gut microbiome revealed by metagenomics and culture.</title>
        <authorList>
            <person name="Gilroy R."/>
            <person name="Ravi A."/>
            <person name="Getino M."/>
            <person name="Pursley I."/>
            <person name="Horton D.L."/>
            <person name="Alikhan N.F."/>
            <person name="Baker D."/>
            <person name="Gharbi K."/>
            <person name="Hall N."/>
            <person name="Watson M."/>
            <person name="Adriaenssens E.M."/>
            <person name="Foster-Nyarko E."/>
            <person name="Jarju S."/>
            <person name="Secka A."/>
            <person name="Antonio M."/>
            <person name="Oren A."/>
            <person name="Chaudhuri R.R."/>
            <person name="La Ragione R."/>
            <person name="Hildebrand F."/>
            <person name="Pallen M.J."/>
        </authorList>
    </citation>
    <scope>NUCLEOTIDE SEQUENCE</scope>
    <source>
        <strain evidence="2">ChiBcec1-1630</strain>
    </source>
</reference>
<name>A0A9D2TS71_9FIRM</name>
<keyword evidence="1" id="KW-0812">Transmembrane</keyword>
<protein>
    <submittedName>
        <fullName evidence="2">Uncharacterized protein</fullName>
    </submittedName>
</protein>
<keyword evidence="1" id="KW-0472">Membrane</keyword>
<feature type="transmembrane region" description="Helical" evidence="1">
    <location>
        <begin position="200"/>
        <end position="224"/>
    </location>
</feature>
<feature type="transmembrane region" description="Helical" evidence="1">
    <location>
        <begin position="52"/>
        <end position="78"/>
    </location>
</feature>
<evidence type="ECO:0000313" key="3">
    <source>
        <dbReference type="Proteomes" id="UP000823922"/>
    </source>
</evidence>
<keyword evidence="1" id="KW-1133">Transmembrane helix</keyword>